<keyword evidence="2" id="KW-1185">Reference proteome</keyword>
<comment type="caution">
    <text evidence="1">The sequence shown here is derived from an EMBL/GenBank/DDBJ whole genome shotgun (WGS) entry which is preliminary data.</text>
</comment>
<reference evidence="1 2" key="1">
    <citation type="submission" date="2017-08" db="EMBL/GenBank/DDBJ databases">
        <title>Mesorhizobium wenxinae sp. nov., a novel rhizobial species isolated from root nodules of chickpea (Cicer arietinum L.).</title>
        <authorList>
            <person name="Zhang J."/>
        </authorList>
    </citation>
    <scope>NUCLEOTIDE SEQUENCE [LARGE SCALE GENOMIC DNA]</scope>
    <source>
        <strain evidence="1 2">SDW018</strain>
    </source>
</reference>
<organism evidence="1 2">
    <name type="scientific">Mesorhizobium temperatum</name>
    <dbReference type="NCBI Taxonomy" id="241416"/>
    <lineage>
        <taxon>Bacteria</taxon>
        <taxon>Pseudomonadati</taxon>
        <taxon>Pseudomonadota</taxon>
        <taxon>Alphaproteobacteria</taxon>
        <taxon>Hyphomicrobiales</taxon>
        <taxon>Phyllobacteriaceae</taxon>
        <taxon>Mesorhizobium</taxon>
    </lineage>
</organism>
<evidence type="ECO:0000313" key="2">
    <source>
        <dbReference type="Proteomes" id="UP000216442"/>
    </source>
</evidence>
<dbReference type="Proteomes" id="UP000216442">
    <property type="component" value="Unassembled WGS sequence"/>
</dbReference>
<protein>
    <submittedName>
        <fullName evidence="1">Uncharacterized protein</fullName>
    </submittedName>
</protein>
<accession>A0A271LSR8</accession>
<gene>
    <name evidence="1" type="ORF">CIT26_09575</name>
</gene>
<sequence>MLALRLQEIEKIDEAEVPPCPYPSDIMLQCERQASAKPAGFYNRLRKSDAKKTCGSMAT</sequence>
<name>A0A271LSR8_9HYPH</name>
<dbReference type="AlphaFoldDB" id="A0A271LSR8"/>
<dbReference type="EMBL" id="NPKJ01000033">
    <property type="protein sequence ID" value="PAQ10198.1"/>
    <property type="molecule type" value="Genomic_DNA"/>
</dbReference>
<proteinExistence type="predicted"/>
<evidence type="ECO:0000313" key="1">
    <source>
        <dbReference type="EMBL" id="PAQ10198.1"/>
    </source>
</evidence>